<dbReference type="InterPro" id="IPR002129">
    <property type="entry name" value="PyrdxlP-dep_de-COase"/>
</dbReference>
<dbReference type="InterPro" id="IPR015422">
    <property type="entry name" value="PyrdxlP-dep_Trfase_small"/>
</dbReference>
<comment type="caution">
    <text evidence="7">The sequence shown here is derived from an EMBL/GenBank/DDBJ whole genome shotgun (WGS) entry which is preliminary data.</text>
</comment>
<dbReference type="PANTHER" id="PTHR11999:SF165">
    <property type="entry name" value="DECARBOXYLASE, PUTATIVE (AFU_ORTHOLOGUE AFUA_2G04980)-RELATED"/>
    <property type="match status" value="1"/>
</dbReference>
<gene>
    <name evidence="7" type="ORF">DL764_006530</name>
</gene>
<dbReference type="SUPFAM" id="SSF53383">
    <property type="entry name" value="PLP-dependent transferases"/>
    <property type="match status" value="1"/>
</dbReference>
<accession>A0A4Q4T6W9</accession>
<evidence type="ECO:0000313" key="8">
    <source>
        <dbReference type="Proteomes" id="UP000293360"/>
    </source>
</evidence>
<dbReference type="AlphaFoldDB" id="A0A4Q4T6W9"/>
<comment type="similarity">
    <text evidence="2 6">Belongs to the group II decarboxylase family.</text>
</comment>
<evidence type="ECO:0000256" key="5">
    <source>
        <dbReference type="PIRSR" id="PIRSR602129-50"/>
    </source>
</evidence>
<dbReference type="InterPro" id="IPR015424">
    <property type="entry name" value="PyrdxlP-dep_Trfase"/>
</dbReference>
<dbReference type="OrthoDB" id="2161780at2759"/>
<evidence type="ECO:0000256" key="1">
    <source>
        <dbReference type="ARBA" id="ARBA00001933"/>
    </source>
</evidence>
<keyword evidence="4 6" id="KW-0456">Lyase</keyword>
<organism evidence="7 8">
    <name type="scientific">Monosporascus ibericus</name>
    <dbReference type="NCBI Taxonomy" id="155417"/>
    <lineage>
        <taxon>Eukaryota</taxon>
        <taxon>Fungi</taxon>
        <taxon>Dikarya</taxon>
        <taxon>Ascomycota</taxon>
        <taxon>Pezizomycotina</taxon>
        <taxon>Sordariomycetes</taxon>
        <taxon>Xylariomycetidae</taxon>
        <taxon>Xylariales</taxon>
        <taxon>Xylariales incertae sedis</taxon>
        <taxon>Monosporascus</taxon>
    </lineage>
</organism>
<dbReference type="GO" id="GO:0030170">
    <property type="term" value="F:pyridoxal phosphate binding"/>
    <property type="evidence" value="ECO:0007669"/>
    <property type="project" value="InterPro"/>
</dbReference>
<dbReference type="Gene3D" id="3.40.640.10">
    <property type="entry name" value="Type I PLP-dependent aspartate aminotransferase-like (Major domain)"/>
    <property type="match status" value="1"/>
</dbReference>
<dbReference type="InterPro" id="IPR010977">
    <property type="entry name" value="Aromatic_deC"/>
</dbReference>
<dbReference type="GO" id="GO:0019752">
    <property type="term" value="P:carboxylic acid metabolic process"/>
    <property type="evidence" value="ECO:0007669"/>
    <property type="project" value="InterPro"/>
</dbReference>
<dbReference type="Gene3D" id="3.90.1150.10">
    <property type="entry name" value="Aspartate Aminotransferase, domain 1"/>
    <property type="match status" value="1"/>
</dbReference>
<dbReference type="STRING" id="155417.A0A4Q4T6W9"/>
<evidence type="ECO:0000256" key="3">
    <source>
        <dbReference type="ARBA" id="ARBA00022898"/>
    </source>
</evidence>
<reference evidence="7 8" key="1">
    <citation type="submission" date="2018-06" db="EMBL/GenBank/DDBJ databases">
        <title>Complete Genomes of Monosporascus.</title>
        <authorList>
            <person name="Robinson A.J."/>
            <person name="Natvig D.O."/>
        </authorList>
    </citation>
    <scope>NUCLEOTIDE SEQUENCE [LARGE SCALE GENOMIC DNA]</scope>
    <source>
        <strain evidence="7 8">CBS 110550</strain>
    </source>
</reference>
<dbReference type="PANTHER" id="PTHR11999">
    <property type="entry name" value="GROUP II PYRIDOXAL-5-PHOSPHATE DECARBOXYLASE"/>
    <property type="match status" value="1"/>
</dbReference>
<dbReference type="InterPro" id="IPR015421">
    <property type="entry name" value="PyrdxlP-dep_Trfase_major"/>
</dbReference>
<dbReference type="Proteomes" id="UP000293360">
    <property type="component" value="Unassembled WGS sequence"/>
</dbReference>
<evidence type="ECO:0000256" key="4">
    <source>
        <dbReference type="ARBA" id="ARBA00023239"/>
    </source>
</evidence>
<keyword evidence="8" id="KW-1185">Reference proteome</keyword>
<dbReference type="GO" id="GO:0005737">
    <property type="term" value="C:cytoplasm"/>
    <property type="evidence" value="ECO:0007669"/>
    <property type="project" value="TreeGrafter"/>
</dbReference>
<sequence>MEGGLKDGFLERAYSRIRRAASVSTAIPARTLPRPEAISAARASLPNPNDADYLKGRGDQVTLDHMLGTLAPAFNGQNLSGRYWGFVTGSTLPIAEVADNIVTAYDQNVHAHLPEQSISTEVEDAALRMLLHLLDLGDPSTWEGRTFTTGATASNILGLACGREAVLSARLPPGSESVGELGLLSACALAHVEKIQVLTSMGHSSIRKAASIVGLGRASVKDLLYSDKEPWRLDLDAVERELRQEGVANIISVSAGEVNTGRFATTGFEEMKRLRELADRYGAWIHVDGAFGFFARILPDTSEFARLRSMTTGLELADSITLDGHKLLNVPYDNGVFFTRKASTLTGVCKNPNAAYLSGGASCGIQTPLDIGLENSRRFRALPVYAALVSEGREGLAAMMARMVRLARAIARVVRDSKHYALLAGGDHGEEWVDLQDVSVVVLFRAKDDALNEVLVDRIHRTGEWYVSGTKWKGQTACRVAVASWRADVEDAQLVERGLAAIATEHFASAR</sequence>
<evidence type="ECO:0000256" key="6">
    <source>
        <dbReference type="RuleBase" id="RU000382"/>
    </source>
</evidence>
<dbReference type="Pfam" id="PF00282">
    <property type="entry name" value="Pyridoxal_deC"/>
    <property type="match status" value="1"/>
</dbReference>
<proteinExistence type="inferred from homology"/>
<protein>
    <submittedName>
        <fullName evidence="7">Uncharacterized protein</fullName>
    </submittedName>
</protein>
<name>A0A4Q4T6W9_9PEZI</name>
<evidence type="ECO:0000256" key="2">
    <source>
        <dbReference type="ARBA" id="ARBA00009533"/>
    </source>
</evidence>
<feature type="modified residue" description="N6-(pyridoxal phosphate)lysine" evidence="5">
    <location>
        <position position="326"/>
    </location>
</feature>
<comment type="cofactor">
    <cofactor evidence="1 5 6">
        <name>pyridoxal 5'-phosphate</name>
        <dbReference type="ChEBI" id="CHEBI:597326"/>
    </cofactor>
</comment>
<dbReference type="GO" id="GO:0016831">
    <property type="term" value="F:carboxy-lyase activity"/>
    <property type="evidence" value="ECO:0007669"/>
    <property type="project" value="TreeGrafter"/>
</dbReference>
<evidence type="ECO:0000313" key="7">
    <source>
        <dbReference type="EMBL" id="RYP00358.1"/>
    </source>
</evidence>
<keyword evidence="3 5" id="KW-0663">Pyridoxal phosphate</keyword>
<dbReference type="EMBL" id="QJNU01000392">
    <property type="protein sequence ID" value="RYP00358.1"/>
    <property type="molecule type" value="Genomic_DNA"/>
</dbReference>